<gene>
    <name evidence="1" type="ORF">LCGC14_1240920</name>
</gene>
<organism evidence="1">
    <name type="scientific">marine sediment metagenome</name>
    <dbReference type="NCBI Taxonomy" id="412755"/>
    <lineage>
        <taxon>unclassified sequences</taxon>
        <taxon>metagenomes</taxon>
        <taxon>ecological metagenomes</taxon>
    </lineage>
</organism>
<accession>A0A0F9PA17</accession>
<comment type="caution">
    <text evidence="1">The sequence shown here is derived from an EMBL/GenBank/DDBJ whole genome shotgun (WGS) entry which is preliminary data.</text>
</comment>
<evidence type="ECO:0000313" key="1">
    <source>
        <dbReference type="EMBL" id="KKM90212.1"/>
    </source>
</evidence>
<dbReference type="EMBL" id="LAZR01006703">
    <property type="protein sequence ID" value="KKM90212.1"/>
    <property type="molecule type" value="Genomic_DNA"/>
</dbReference>
<dbReference type="AlphaFoldDB" id="A0A0F9PA17"/>
<protein>
    <submittedName>
        <fullName evidence="1">Uncharacterized protein</fullName>
    </submittedName>
</protein>
<sequence>MMPQPTTLQTHASYALLWPVLHERNERDWAMRKRNDQDWAAGKPPSVIAEFCIRHSHYDCSTLPEHPQINLCCDCH</sequence>
<name>A0A0F9PA17_9ZZZZ</name>
<reference evidence="1" key="1">
    <citation type="journal article" date="2015" name="Nature">
        <title>Complex archaea that bridge the gap between prokaryotes and eukaryotes.</title>
        <authorList>
            <person name="Spang A."/>
            <person name="Saw J.H."/>
            <person name="Jorgensen S.L."/>
            <person name="Zaremba-Niedzwiedzka K."/>
            <person name="Martijn J."/>
            <person name="Lind A.E."/>
            <person name="van Eijk R."/>
            <person name="Schleper C."/>
            <person name="Guy L."/>
            <person name="Ettema T.J."/>
        </authorList>
    </citation>
    <scope>NUCLEOTIDE SEQUENCE</scope>
</reference>
<proteinExistence type="predicted"/>